<dbReference type="InterPro" id="IPR021489">
    <property type="entry name" value="DUF3143"/>
</dbReference>
<dbReference type="PANTHER" id="PTHR35765">
    <property type="entry name" value="OS05G0569200 PROTEIN"/>
    <property type="match status" value="1"/>
</dbReference>
<sequence length="89" mass="10358">MSLPAPETPLYNHPLPQLERWLMALGCQQDRGDRHCWMLKQGDWDAELSLDTEELVICYFPQQPQRKVVRSFKYSLSRQDVEAAVLEGP</sequence>
<dbReference type="PANTHER" id="PTHR35765:SF2">
    <property type="entry name" value="OS05G0569200 PROTEIN"/>
    <property type="match status" value="1"/>
</dbReference>
<dbReference type="RefSeq" id="WP_194013496.1">
    <property type="nucleotide sequence ID" value="NZ_JADEVV010000062.1"/>
</dbReference>
<evidence type="ECO:0000313" key="2">
    <source>
        <dbReference type="Proteomes" id="UP000658720"/>
    </source>
</evidence>
<dbReference type="Proteomes" id="UP000658720">
    <property type="component" value="Unassembled WGS sequence"/>
</dbReference>
<protein>
    <submittedName>
        <fullName evidence="1">DUF3143 domain-containing protein</fullName>
    </submittedName>
</protein>
<reference evidence="1 2" key="1">
    <citation type="submission" date="2020-10" db="EMBL/GenBank/DDBJ databases">
        <authorList>
            <person name="Castelo-Branco R."/>
            <person name="Eusebio N."/>
            <person name="Adriana R."/>
            <person name="Vieira A."/>
            <person name="Brugerolle De Fraissinette N."/>
            <person name="Rezende De Castro R."/>
            <person name="Schneider M.P."/>
            <person name="Vasconcelos V."/>
            <person name="Leao P.N."/>
        </authorList>
    </citation>
    <scope>NUCLEOTIDE SEQUENCE [LARGE SCALE GENOMIC DNA]</scope>
    <source>
        <strain evidence="1 2">LEGE 00031</strain>
    </source>
</reference>
<evidence type="ECO:0000313" key="1">
    <source>
        <dbReference type="EMBL" id="MBE9255414.1"/>
    </source>
</evidence>
<dbReference type="EMBL" id="JADEVV010000062">
    <property type="protein sequence ID" value="MBE9255414.1"/>
    <property type="molecule type" value="Genomic_DNA"/>
</dbReference>
<keyword evidence="2" id="KW-1185">Reference proteome</keyword>
<comment type="caution">
    <text evidence="1">The sequence shown here is derived from an EMBL/GenBank/DDBJ whole genome shotgun (WGS) entry which is preliminary data.</text>
</comment>
<organism evidence="1 2">
    <name type="scientific">Synechocystis salina LEGE 00031</name>
    <dbReference type="NCBI Taxonomy" id="1828736"/>
    <lineage>
        <taxon>Bacteria</taxon>
        <taxon>Bacillati</taxon>
        <taxon>Cyanobacteriota</taxon>
        <taxon>Cyanophyceae</taxon>
        <taxon>Synechococcales</taxon>
        <taxon>Merismopediaceae</taxon>
        <taxon>Synechocystis</taxon>
    </lineage>
</organism>
<dbReference type="Pfam" id="PF11341">
    <property type="entry name" value="DUF3143"/>
    <property type="match status" value="1"/>
</dbReference>
<accession>A0ABR9VVP2</accession>
<proteinExistence type="predicted"/>
<gene>
    <name evidence="1" type="ORF">IQ217_16535</name>
</gene>
<name>A0ABR9VVP2_9SYNC</name>